<accession>A0A9P0E5M8</accession>
<dbReference type="OrthoDB" id="17199at2759"/>
<dbReference type="Pfam" id="PF04777">
    <property type="entry name" value="Evr1_Alr"/>
    <property type="match status" value="1"/>
</dbReference>
<evidence type="ECO:0000256" key="8">
    <source>
        <dbReference type="ARBA" id="ARBA00048864"/>
    </source>
</evidence>
<protein>
    <recommendedName>
        <fullName evidence="9">Sulfhydryl oxidase</fullName>
        <ecNumber evidence="9">1.8.3.2</ecNumber>
    </recommendedName>
</protein>
<evidence type="ECO:0000256" key="3">
    <source>
        <dbReference type="ARBA" id="ARBA00022630"/>
    </source>
</evidence>
<dbReference type="PANTHER" id="PTHR12645">
    <property type="entry name" value="ALR/ERV"/>
    <property type="match status" value="1"/>
</dbReference>
<evidence type="ECO:0000256" key="9">
    <source>
        <dbReference type="RuleBase" id="RU371123"/>
    </source>
</evidence>
<name>A0A9P0E5M8_NEZVI</name>
<evidence type="ECO:0000256" key="1">
    <source>
        <dbReference type="ARBA" id="ARBA00001974"/>
    </source>
</evidence>
<evidence type="ECO:0000313" key="11">
    <source>
        <dbReference type="EMBL" id="CAH1392737.1"/>
    </source>
</evidence>
<dbReference type="Gene3D" id="1.20.120.310">
    <property type="entry name" value="ERV/ALR sulfhydryl oxidase domain"/>
    <property type="match status" value="1"/>
</dbReference>
<dbReference type="EC" id="1.8.3.2" evidence="9"/>
<dbReference type="FunFam" id="1.20.120.310:FF:000003">
    <property type="entry name" value="Sulfhydryl oxidase"/>
    <property type="match status" value="1"/>
</dbReference>
<dbReference type="GO" id="GO:0050660">
    <property type="term" value="F:flavin adenine dinucleotide binding"/>
    <property type="evidence" value="ECO:0007669"/>
    <property type="project" value="TreeGrafter"/>
</dbReference>
<evidence type="ECO:0000256" key="2">
    <source>
        <dbReference type="ARBA" id="ARBA00004569"/>
    </source>
</evidence>
<organism evidence="11 12">
    <name type="scientific">Nezara viridula</name>
    <name type="common">Southern green stink bug</name>
    <name type="synonym">Cimex viridulus</name>
    <dbReference type="NCBI Taxonomy" id="85310"/>
    <lineage>
        <taxon>Eukaryota</taxon>
        <taxon>Metazoa</taxon>
        <taxon>Ecdysozoa</taxon>
        <taxon>Arthropoda</taxon>
        <taxon>Hexapoda</taxon>
        <taxon>Insecta</taxon>
        <taxon>Pterygota</taxon>
        <taxon>Neoptera</taxon>
        <taxon>Paraneoptera</taxon>
        <taxon>Hemiptera</taxon>
        <taxon>Heteroptera</taxon>
        <taxon>Panheteroptera</taxon>
        <taxon>Pentatomomorpha</taxon>
        <taxon>Pentatomoidea</taxon>
        <taxon>Pentatomidae</taxon>
        <taxon>Pentatominae</taxon>
        <taxon>Nezara</taxon>
    </lineage>
</organism>
<sequence length="121" mass="14430">MATVYFDDDCPLDKKKLGLCSWMFLHTMAAYYSDTPSSQEQKDMFLFIHLFAKFYPCKECSRHFQNTLENYPPDVTSRKKLSQWLCEVHNVVNKRLKQLLFDCKVVDQRWRTGWEDGSCKK</sequence>
<keyword evidence="4 9" id="KW-0274">FAD</keyword>
<dbReference type="InterPro" id="IPR036774">
    <property type="entry name" value="ERV/ALR_sulphydryl_oxid_sf"/>
</dbReference>
<keyword evidence="6" id="KW-0496">Mitochondrion</keyword>
<dbReference type="Proteomes" id="UP001152798">
    <property type="component" value="Chromosome 2"/>
</dbReference>
<evidence type="ECO:0000256" key="6">
    <source>
        <dbReference type="ARBA" id="ARBA00023128"/>
    </source>
</evidence>
<evidence type="ECO:0000256" key="7">
    <source>
        <dbReference type="ARBA" id="ARBA00023157"/>
    </source>
</evidence>
<dbReference type="SUPFAM" id="SSF69000">
    <property type="entry name" value="FAD-dependent thiol oxidase"/>
    <property type="match status" value="1"/>
</dbReference>
<evidence type="ECO:0000256" key="4">
    <source>
        <dbReference type="ARBA" id="ARBA00022827"/>
    </source>
</evidence>
<evidence type="ECO:0000313" key="12">
    <source>
        <dbReference type="Proteomes" id="UP001152798"/>
    </source>
</evidence>
<gene>
    <name evidence="11" type="ORF">NEZAVI_LOCUS3507</name>
</gene>
<dbReference type="EMBL" id="OV725078">
    <property type="protein sequence ID" value="CAH1392737.1"/>
    <property type="molecule type" value="Genomic_DNA"/>
</dbReference>
<dbReference type="InterPro" id="IPR017905">
    <property type="entry name" value="ERV/ALR_sulphydryl_oxidase"/>
</dbReference>
<reference evidence="11" key="1">
    <citation type="submission" date="2022-01" db="EMBL/GenBank/DDBJ databases">
        <authorList>
            <person name="King R."/>
        </authorList>
    </citation>
    <scope>NUCLEOTIDE SEQUENCE</scope>
</reference>
<dbReference type="PANTHER" id="PTHR12645:SF0">
    <property type="entry name" value="FAD-LINKED SULFHYDRYL OXIDASE ALR"/>
    <property type="match status" value="1"/>
</dbReference>
<dbReference type="PROSITE" id="PS51324">
    <property type="entry name" value="ERV_ALR"/>
    <property type="match status" value="1"/>
</dbReference>
<keyword evidence="12" id="KW-1185">Reference proteome</keyword>
<proteinExistence type="predicted"/>
<comment type="subcellular location">
    <subcellularLocation>
        <location evidence="2">Mitochondrion intermembrane space</location>
    </subcellularLocation>
</comment>
<dbReference type="GO" id="GO:0016971">
    <property type="term" value="F:flavin-dependent sulfhydryl oxidase activity"/>
    <property type="evidence" value="ECO:0007669"/>
    <property type="project" value="InterPro"/>
</dbReference>
<keyword evidence="5 9" id="KW-0560">Oxidoreductase</keyword>
<keyword evidence="7" id="KW-1015">Disulfide bond</keyword>
<comment type="cofactor">
    <cofactor evidence="1 9">
        <name>FAD</name>
        <dbReference type="ChEBI" id="CHEBI:57692"/>
    </cofactor>
</comment>
<dbReference type="AlphaFoldDB" id="A0A9P0E5M8"/>
<dbReference type="InterPro" id="IPR039799">
    <property type="entry name" value="ALR/ERV"/>
</dbReference>
<dbReference type="GO" id="GO:0005758">
    <property type="term" value="C:mitochondrial intermembrane space"/>
    <property type="evidence" value="ECO:0007669"/>
    <property type="project" value="UniProtKB-SubCell"/>
</dbReference>
<feature type="domain" description="ERV/ALR sulfhydryl oxidase" evidence="10">
    <location>
        <begin position="10"/>
        <end position="110"/>
    </location>
</feature>
<evidence type="ECO:0000256" key="5">
    <source>
        <dbReference type="ARBA" id="ARBA00023002"/>
    </source>
</evidence>
<keyword evidence="3 9" id="KW-0285">Flavoprotein</keyword>
<evidence type="ECO:0000259" key="10">
    <source>
        <dbReference type="PROSITE" id="PS51324"/>
    </source>
</evidence>
<comment type="catalytic activity">
    <reaction evidence="8 9">
        <text>2 R'C(R)SH + O2 = R'C(R)S-S(R)CR' + H2O2</text>
        <dbReference type="Rhea" id="RHEA:17357"/>
        <dbReference type="ChEBI" id="CHEBI:15379"/>
        <dbReference type="ChEBI" id="CHEBI:16240"/>
        <dbReference type="ChEBI" id="CHEBI:16520"/>
        <dbReference type="ChEBI" id="CHEBI:17412"/>
        <dbReference type="EC" id="1.8.3.2"/>
    </reaction>
</comment>